<dbReference type="Proteomes" id="UP001524501">
    <property type="component" value="Unassembled WGS sequence"/>
</dbReference>
<dbReference type="RefSeq" id="WP_255965008.1">
    <property type="nucleotide sequence ID" value="NZ_JANFQF010000001.1"/>
</dbReference>
<sequence>MSKHESDTVVVVRGVGGMTASLTAARPAVLDTPGTPVHTVPPTTRTGDATNAH</sequence>
<protein>
    <submittedName>
        <fullName evidence="2">Uncharacterized protein</fullName>
    </submittedName>
</protein>
<reference evidence="2 3" key="1">
    <citation type="submission" date="2022-07" db="EMBL/GenBank/DDBJ databases">
        <title>Degradation activity of malathion, p-nitrophenol and potential low-temperature adaptation strategy of Rhodococcus sp. FXJ9.536.</title>
        <authorList>
            <person name="Huang J."/>
            <person name="Huang Y."/>
        </authorList>
    </citation>
    <scope>NUCLEOTIDE SEQUENCE [LARGE SCALE GENOMIC DNA]</scope>
    <source>
        <strain evidence="2 3">FXJ9.536</strain>
    </source>
</reference>
<comment type="caution">
    <text evidence="2">The sequence shown here is derived from an EMBL/GenBank/DDBJ whole genome shotgun (WGS) entry which is preliminary data.</text>
</comment>
<feature type="region of interest" description="Disordered" evidence="1">
    <location>
        <begin position="26"/>
        <end position="53"/>
    </location>
</feature>
<proteinExistence type="predicted"/>
<feature type="compositionally biased region" description="Low complexity" evidence="1">
    <location>
        <begin position="32"/>
        <end position="47"/>
    </location>
</feature>
<dbReference type="EMBL" id="JANFQF010000001">
    <property type="protein sequence ID" value="MCQ4117660.1"/>
    <property type="molecule type" value="Genomic_DNA"/>
</dbReference>
<name>A0ABT1Q7F6_9NOCA</name>
<accession>A0ABT1Q7F6</accession>
<organism evidence="2 3">
    <name type="scientific">Rhodococcus tibetensis</name>
    <dbReference type="NCBI Taxonomy" id="2965064"/>
    <lineage>
        <taxon>Bacteria</taxon>
        <taxon>Bacillati</taxon>
        <taxon>Actinomycetota</taxon>
        <taxon>Actinomycetes</taxon>
        <taxon>Mycobacteriales</taxon>
        <taxon>Nocardiaceae</taxon>
        <taxon>Rhodococcus</taxon>
    </lineage>
</organism>
<gene>
    <name evidence="2" type="ORF">NOF53_00470</name>
</gene>
<keyword evidence="3" id="KW-1185">Reference proteome</keyword>
<evidence type="ECO:0000313" key="3">
    <source>
        <dbReference type="Proteomes" id="UP001524501"/>
    </source>
</evidence>
<evidence type="ECO:0000313" key="2">
    <source>
        <dbReference type="EMBL" id="MCQ4117660.1"/>
    </source>
</evidence>
<evidence type="ECO:0000256" key="1">
    <source>
        <dbReference type="SAM" id="MobiDB-lite"/>
    </source>
</evidence>